<evidence type="ECO:0000256" key="6">
    <source>
        <dbReference type="ARBA" id="ARBA00022741"/>
    </source>
</evidence>
<dbReference type="OrthoDB" id="9811804at2"/>
<evidence type="ECO:0000256" key="11">
    <source>
        <dbReference type="RuleBase" id="RU000645"/>
    </source>
</evidence>
<evidence type="ECO:0000256" key="8">
    <source>
        <dbReference type="ARBA" id="ARBA00023134"/>
    </source>
</evidence>
<dbReference type="HAMAP" id="MF_00100_B">
    <property type="entry name" value="IF_2_B"/>
    <property type="match status" value="1"/>
</dbReference>
<dbReference type="InterPro" id="IPR044145">
    <property type="entry name" value="IF2_II"/>
</dbReference>
<dbReference type="SUPFAM" id="SSF52156">
    <property type="entry name" value="Initiation factor IF2/eIF5b, domain 3"/>
    <property type="match status" value="1"/>
</dbReference>
<dbReference type="PROSITE" id="PS01176">
    <property type="entry name" value="IF2"/>
    <property type="match status" value="1"/>
</dbReference>
<evidence type="ECO:0000256" key="4">
    <source>
        <dbReference type="ARBA" id="ARBA00022490"/>
    </source>
</evidence>
<reference evidence="14 15" key="1">
    <citation type="submission" date="2019-02" db="EMBL/GenBank/DDBJ databases">
        <authorList>
            <person name="Manzano-Marin A."/>
            <person name="Manzano-Marin A."/>
        </authorList>
    </citation>
    <scope>NUCLEOTIDE SEQUENCE [LARGE SCALE GENOMIC DNA]</scope>
    <source>
        <strain evidence="14 15">ErCicuneomaculata</strain>
    </source>
</reference>
<dbReference type="InterPro" id="IPR013575">
    <property type="entry name" value="IF2_assoc_dom_bac"/>
</dbReference>
<evidence type="ECO:0000256" key="10">
    <source>
        <dbReference type="RuleBase" id="RU000644"/>
    </source>
</evidence>
<dbReference type="PANTHER" id="PTHR43381">
    <property type="entry name" value="TRANSLATION INITIATION FACTOR IF-2-RELATED"/>
    <property type="match status" value="1"/>
</dbReference>
<accession>A0A451D315</accession>
<dbReference type="InterPro" id="IPR015760">
    <property type="entry name" value="TIF_IF2"/>
</dbReference>
<evidence type="ECO:0000256" key="5">
    <source>
        <dbReference type="ARBA" id="ARBA00022540"/>
    </source>
</evidence>
<dbReference type="InterPro" id="IPR006847">
    <property type="entry name" value="IF2_N"/>
</dbReference>
<dbReference type="NCBIfam" id="TIGR00231">
    <property type="entry name" value="small_GTP"/>
    <property type="match status" value="1"/>
</dbReference>
<dbReference type="GO" id="GO:0097216">
    <property type="term" value="F:guanosine tetraphosphate binding"/>
    <property type="evidence" value="ECO:0007669"/>
    <property type="project" value="UniProtKB-ARBA"/>
</dbReference>
<dbReference type="FunFam" id="2.40.30.10:FF:000007">
    <property type="entry name" value="Translation initiation factor IF-2"/>
    <property type="match status" value="1"/>
</dbReference>
<evidence type="ECO:0000256" key="1">
    <source>
        <dbReference type="ARBA" id="ARBA00004496"/>
    </source>
</evidence>
<feature type="region of interest" description="G-domain" evidence="9">
    <location>
        <begin position="409"/>
        <end position="557"/>
    </location>
</feature>
<dbReference type="PROSITE" id="PS51722">
    <property type="entry name" value="G_TR_2"/>
    <property type="match status" value="1"/>
</dbReference>
<dbReference type="InterPro" id="IPR027417">
    <property type="entry name" value="P-loop_NTPase"/>
</dbReference>
<evidence type="ECO:0000313" key="14">
    <source>
        <dbReference type="EMBL" id="VFP80067.1"/>
    </source>
</evidence>
<dbReference type="RefSeq" id="WP_157993694.1">
    <property type="nucleotide sequence ID" value="NZ_LR217703.1"/>
</dbReference>
<dbReference type="NCBIfam" id="TIGR00487">
    <property type="entry name" value="IF-2"/>
    <property type="match status" value="1"/>
</dbReference>
<dbReference type="InterPro" id="IPR009061">
    <property type="entry name" value="DNA-bd_dom_put_sf"/>
</dbReference>
<dbReference type="AlphaFoldDB" id="A0A451D315"/>
<dbReference type="InterPro" id="IPR005225">
    <property type="entry name" value="Small_GTP-bd"/>
</dbReference>
<feature type="domain" description="Tr-type G" evidence="13">
    <location>
        <begin position="406"/>
        <end position="575"/>
    </location>
</feature>
<dbReference type="SUPFAM" id="SSF50447">
    <property type="entry name" value="Translation proteins"/>
    <property type="match status" value="2"/>
</dbReference>
<dbReference type="SUPFAM" id="SSF52540">
    <property type="entry name" value="P-loop containing nucleoside triphosphate hydrolases"/>
    <property type="match status" value="1"/>
</dbReference>
<dbReference type="InterPro" id="IPR000178">
    <property type="entry name" value="TF_IF2_bacterial-like"/>
</dbReference>
<feature type="compositionally biased region" description="Polar residues" evidence="12">
    <location>
        <begin position="171"/>
        <end position="182"/>
    </location>
</feature>
<dbReference type="InterPro" id="IPR004161">
    <property type="entry name" value="EFTu-like_2"/>
</dbReference>
<dbReference type="CDD" id="cd03692">
    <property type="entry name" value="mtIF2_IVc"/>
    <property type="match status" value="1"/>
</dbReference>
<evidence type="ECO:0000259" key="13">
    <source>
        <dbReference type="PROSITE" id="PS51722"/>
    </source>
</evidence>
<comment type="function">
    <text evidence="9 10">One of the essential components for the initiation of protein synthesis. Protects formylmethionyl-tRNA from spontaneous hydrolysis and promotes its binding to the 30S ribosomal subunits. Also involved in the hydrolysis of GTP during the formation of the 70S ribosomal complex.</text>
</comment>
<dbReference type="InterPro" id="IPR036925">
    <property type="entry name" value="TIF_IF2_dom3_sf"/>
</dbReference>
<gene>
    <name evidence="9 14" type="primary">infB</name>
    <name evidence="14" type="ORF">ERCICUMA2628_522</name>
</gene>
<comment type="similarity">
    <text evidence="2 9 10">Belongs to the TRAFAC class translation factor GTPase superfamily. Classic translation factor GTPase family. IF-2 subfamily.</text>
</comment>
<feature type="region of interest" description="Disordered" evidence="12">
    <location>
        <begin position="229"/>
        <end position="314"/>
    </location>
</feature>
<protein>
    <recommendedName>
        <fullName evidence="3 9">Translation initiation factor IF-2</fullName>
    </recommendedName>
</protein>
<dbReference type="Proteomes" id="UP000294412">
    <property type="component" value="Chromosome"/>
</dbReference>
<feature type="compositionally biased region" description="Basic residues" evidence="12">
    <location>
        <begin position="269"/>
        <end position="283"/>
    </location>
</feature>
<keyword evidence="6 9" id="KW-0547">Nucleotide-binding</keyword>
<feature type="compositionally biased region" description="Basic and acidic residues" evidence="12">
    <location>
        <begin position="183"/>
        <end position="194"/>
    </location>
</feature>
<feature type="binding site" evidence="9">
    <location>
        <begin position="415"/>
        <end position="422"/>
    </location>
    <ligand>
        <name>GTP</name>
        <dbReference type="ChEBI" id="CHEBI:37565"/>
    </ligand>
</feature>
<dbReference type="GO" id="GO:0005525">
    <property type="term" value="F:GTP binding"/>
    <property type="evidence" value="ECO:0007669"/>
    <property type="project" value="UniProtKB-KW"/>
</dbReference>
<evidence type="ECO:0000256" key="3">
    <source>
        <dbReference type="ARBA" id="ARBA00020675"/>
    </source>
</evidence>
<keyword evidence="5 9" id="KW-0396">Initiation factor</keyword>
<feature type="binding site" evidence="9">
    <location>
        <begin position="515"/>
        <end position="518"/>
    </location>
    <ligand>
        <name>GTP</name>
        <dbReference type="ChEBI" id="CHEBI:37565"/>
    </ligand>
</feature>
<evidence type="ECO:0000313" key="15">
    <source>
        <dbReference type="Proteomes" id="UP000294412"/>
    </source>
</evidence>
<dbReference type="InterPro" id="IPR023115">
    <property type="entry name" value="TIF_IF2_dom3"/>
</dbReference>
<dbReference type="InterPro" id="IPR053905">
    <property type="entry name" value="EF-G-like_DII"/>
</dbReference>
<feature type="compositionally biased region" description="Basic and acidic residues" evidence="12">
    <location>
        <begin position="229"/>
        <end position="242"/>
    </location>
</feature>
<comment type="subcellular location">
    <subcellularLocation>
        <location evidence="1 9 11">Cytoplasm</location>
    </subcellularLocation>
</comment>
<evidence type="ECO:0000256" key="2">
    <source>
        <dbReference type="ARBA" id="ARBA00007733"/>
    </source>
</evidence>
<name>A0A451D315_9GAMM</name>
<evidence type="ECO:0000256" key="7">
    <source>
        <dbReference type="ARBA" id="ARBA00022917"/>
    </source>
</evidence>
<dbReference type="InterPro" id="IPR000795">
    <property type="entry name" value="T_Tr_GTP-bd_dom"/>
</dbReference>
<sequence length="907" mass="100327" precursor="true">MTTDVTIKSLAEEIEIPTERLIQQFAAAGIQKSNTDVVSQEEKETLVNYLNCESSSQSSKLTLQRKTRSTLNILGSGGKSKSVQIEVRKKRTYIKSISSSSIKIGTKFCVESKKEIAKEDQYISTEFPDLNVKDKVQGKVYSNVKYQHLNKIKVSEKNLVNQKIISNEQIGQSTSHSALQVSHSDKVRREEQSAELKRKAEEAIYKKIETEAKRVAEAARQMAEEKGFEWTEAVKDTEDPNDYHVTTSTHARAAEDENDAQVEGDRRSRTIRINKLQARKKGNKHSEAKTDREEARAQVKGGKNGKRKQSSLQQSFNKPVQVINRDVIIGETITVAELANKMAVKGSQVIRVMMKLGTMATINQIIDQETAQLVAEDMGHKVTLRHENALEAELMHDRDTDLIVVPRAPVVTIMGHVDHGKTSLLDYIRSTKVACGEAGGITQHIGAYHVETNNGMITFLDTPGHAAFTAMRARGAEITDIVILVVAADDGVMPQTIEAIQHAKAAHVPVLVAVNKCDKVEANPERVKKELTQHGIIPEEWGGENIFINVSAKCGNGVDELLKAILLQAEVLELTAVHQGMAGGIVLESFLDKGRGPVATILVREGMLQKGDIVLCGFEYGRVRAMRDELGREVLTAGPSIPVAILGMSGMPIAGDLVTVVRDEKKAREVALYRQGKFREVKLARQQKVKLEKMFDNIMEGKISEMNIVLKADVQGSMEAITEALINLSNKELTVKIIGSGVGGITETDATLAAASNAILVGFNVRADSSAKRVIETENLDLRYYSVIYHLIDEVKLAMNGMLAPEYKQQIIGLAEVRNVFKSPRFSAIAGCMVIEGTIKRHNPIRVLRENIVIYEGSLESLRRFKEDVNEVRNGIECGIGVKNYNDVRIGDIIEVFEVLEIQRKIN</sequence>
<dbReference type="GO" id="GO:0003743">
    <property type="term" value="F:translation initiation factor activity"/>
    <property type="evidence" value="ECO:0007669"/>
    <property type="project" value="UniProtKB-UniRule"/>
</dbReference>
<feature type="compositionally biased region" description="Basic and acidic residues" evidence="12">
    <location>
        <begin position="284"/>
        <end position="297"/>
    </location>
</feature>
<dbReference type="Pfam" id="PF11987">
    <property type="entry name" value="IF-2"/>
    <property type="match status" value="1"/>
</dbReference>
<dbReference type="GO" id="GO:0003924">
    <property type="term" value="F:GTPase activity"/>
    <property type="evidence" value="ECO:0007669"/>
    <property type="project" value="UniProtKB-UniRule"/>
</dbReference>
<dbReference type="Pfam" id="PF00009">
    <property type="entry name" value="GTP_EFTU"/>
    <property type="match status" value="1"/>
</dbReference>
<feature type="binding site" evidence="9">
    <location>
        <begin position="461"/>
        <end position="465"/>
    </location>
    <ligand>
        <name>GTP</name>
        <dbReference type="ChEBI" id="CHEBI:37565"/>
    </ligand>
</feature>
<keyword evidence="8 9" id="KW-0342">GTP-binding</keyword>
<dbReference type="SUPFAM" id="SSF46955">
    <property type="entry name" value="Putative DNA-binding domain"/>
    <property type="match status" value="1"/>
</dbReference>
<dbReference type="Pfam" id="PF22042">
    <property type="entry name" value="EF-G_D2"/>
    <property type="match status" value="1"/>
</dbReference>
<organism evidence="14 15">
    <name type="scientific">Candidatus Erwinia haradaeae</name>
    <dbReference type="NCBI Taxonomy" id="1922217"/>
    <lineage>
        <taxon>Bacteria</taxon>
        <taxon>Pseudomonadati</taxon>
        <taxon>Pseudomonadota</taxon>
        <taxon>Gammaproteobacteria</taxon>
        <taxon>Enterobacterales</taxon>
        <taxon>Erwiniaceae</taxon>
        <taxon>Erwinia</taxon>
    </lineage>
</organism>
<dbReference type="FunFam" id="3.40.50.10050:FF:000001">
    <property type="entry name" value="Translation initiation factor IF-2"/>
    <property type="match status" value="1"/>
</dbReference>
<dbReference type="PANTHER" id="PTHR43381:SF5">
    <property type="entry name" value="TR-TYPE G DOMAIN-CONTAINING PROTEIN"/>
    <property type="match status" value="1"/>
</dbReference>
<dbReference type="InterPro" id="IPR009000">
    <property type="entry name" value="Transl_B-barrel_sf"/>
</dbReference>
<evidence type="ECO:0000256" key="12">
    <source>
        <dbReference type="SAM" id="MobiDB-lite"/>
    </source>
</evidence>
<dbReference type="Pfam" id="PF04760">
    <property type="entry name" value="IF2_N"/>
    <property type="match status" value="2"/>
</dbReference>
<dbReference type="Gene3D" id="2.40.30.10">
    <property type="entry name" value="Translation factors"/>
    <property type="match status" value="2"/>
</dbReference>
<dbReference type="GO" id="GO:0005829">
    <property type="term" value="C:cytosol"/>
    <property type="evidence" value="ECO:0007669"/>
    <property type="project" value="TreeGrafter"/>
</dbReference>
<dbReference type="Gene3D" id="3.40.50.10050">
    <property type="entry name" value="Translation initiation factor IF- 2, domain 3"/>
    <property type="match status" value="1"/>
</dbReference>
<dbReference type="FunFam" id="3.40.50.300:FF:000019">
    <property type="entry name" value="Translation initiation factor IF-2"/>
    <property type="match status" value="1"/>
</dbReference>
<evidence type="ECO:0000256" key="9">
    <source>
        <dbReference type="HAMAP-Rule" id="MF_00100"/>
    </source>
</evidence>
<dbReference type="Gene3D" id="3.40.50.300">
    <property type="entry name" value="P-loop containing nucleotide triphosphate hydrolases"/>
    <property type="match status" value="1"/>
</dbReference>
<proteinExistence type="inferred from homology"/>
<dbReference type="CDD" id="cd01887">
    <property type="entry name" value="IF2_eIF5B"/>
    <property type="match status" value="1"/>
</dbReference>
<dbReference type="FunFam" id="2.40.30.10:FF:000008">
    <property type="entry name" value="Translation initiation factor IF-2"/>
    <property type="match status" value="1"/>
</dbReference>
<dbReference type="Pfam" id="PF08364">
    <property type="entry name" value="IF2_assoc"/>
    <property type="match status" value="1"/>
</dbReference>
<keyword evidence="4 9" id="KW-0963">Cytoplasm</keyword>
<dbReference type="EMBL" id="LR217703">
    <property type="protein sequence ID" value="VFP80067.1"/>
    <property type="molecule type" value="Genomic_DNA"/>
</dbReference>
<dbReference type="Pfam" id="PF03144">
    <property type="entry name" value="GTP_EFTU_D2"/>
    <property type="match status" value="1"/>
</dbReference>
<feature type="region of interest" description="Disordered" evidence="12">
    <location>
        <begin position="171"/>
        <end position="194"/>
    </location>
</feature>
<dbReference type="CDD" id="cd03702">
    <property type="entry name" value="IF2_mtIF2_II"/>
    <property type="match status" value="1"/>
</dbReference>
<keyword evidence="7 9" id="KW-0648">Protein biosynthesis</keyword>
<dbReference type="Gene3D" id="3.30.56.50">
    <property type="entry name" value="Putative DNA-binding domain, N-terminal subdomain of bacterial translation initiation factor IF2"/>
    <property type="match status" value="1"/>
</dbReference>